<feature type="region of interest" description="Disordered" evidence="1">
    <location>
        <begin position="107"/>
        <end position="208"/>
    </location>
</feature>
<evidence type="ECO:0000256" key="1">
    <source>
        <dbReference type="SAM" id="MobiDB-lite"/>
    </source>
</evidence>
<dbReference type="Proteomes" id="UP001362999">
    <property type="component" value="Unassembled WGS sequence"/>
</dbReference>
<feature type="compositionally biased region" description="Basic and acidic residues" evidence="1">
    <location>
        <begin position="160"/>
        <end position="187"/>
    </location>
</feature>
<comment type="caution">
    <text evidence="2">The sequence shown here is derived from an EMBL/GenBank/DDBJ whole genome shotgun (WGS) entry which is preliminary data.</text>
</comment>
<dbReference type="EMBL" id="JAWWNJ010000034">
    <property type="protein sequence ID" value="KAK7025289.1"/>
    <property type="molecule type" value="Genomic_DNA"/>
</dbReference>
<evidence type="ECO:0000313" key="2">
    <source>
        <dbReference type="EMBL" id="KAK7025289.1"/>
    </source>
</evidence>
<dbReference type="AlphaFoldDB" id="A0AAW0BIG2"/>
<keyword evidence="3" id="KW-1185">Reference proteome</keyword>
<proteinExistence type="predicted"/>
<evidence type="ECO:0000313" key="3">
    <source>
        <dbReference type="Proteomes" id="UP001362999"/>
    </source>
</evidence>
<protein>
    <submittedName>
        <fullName evidence="2">Uncharacterized protein</fullName>
    </submittedName>
</protein>
<name>A0AAW0BIG2_9AGAR</name>
<organism evidence="2 3">
    <name type="scientific">Favolaschia claudopus</name>
    <dbReference type="NCBI Taxonomy" id="2862362"/>
    <lineage>
        <taxon>Eukaryota</taxon>
        <taxon>Fungi</taxon>
        <taxon>Dikarya</taxon>
        <taxon>Basidiomycota</taxon>
        <taxon>Agaricomycotina</taxon>
        <taxon>Agaricomycetes</taxon>
        <taxon>Agaricomycetidae</taxon>
        <taxon>Agaricales</taxon>
        <taxon>Marasmiineae</taxon>
        <taxon>Mycenaceae</taxon>
        <taxon>Favolaschia</taxon>
    </lineage>
</organism>
<sequence length="208" mass="23929">MVVNKIPGKTRRAGDMIKRLQRYDECEHEEEGKCDLSRDPLELRRVAYAARSRNSVTVEVAKHKGRLRRMPKRHCSLLSQMRHEDDERASGWDESRKDALRALGAHLARHDGKGEDAEEDAIEDEKTPKRRKSNKVSRCQGDVQRRKASPRSGKSLPMRDVMEAIRQSEERDDARRGAENCTQDKRFGQTACAEEEEEDKRKGATNMT</sequence>
<reference evidence="2 3" key="1">
    <citation type="journal article" date="2024" name="J Genomics">
        <title>Draft genome sequencing and assembly of Favolaschia claudopus CIRM-BRFM 2984 isolated from oak limbs.</title>
        <authorList>
            <person name="Navarro D."/>
            <person name="Drula E."/>
            <person name="Chaduli D."/>
            <person name="Cazenave R."/>
            <person name="Ahrendt S."/>
            <person name="Wang J."/>
            <person name="Lipzen A."/>
            <person name="Daum C."/>
            <person name="Barry K."/>
            <person name="Grigoriev I.V."/>
            <person name="Favel A."/>
            <person name="Rosso M.N."/>
            <person name="Martin F."/>
        </authorList>
    </citation>
    <scope>NUCLEOTIDE SEQUENCE [LARGE SCALE GENOMIC DNA]</scope>
    <source>
        <strain evidence="2 3">CIRM-BRFM 2984</strain>
    </source>
</reference>
<accession>A0AAW0BIG2</accession>
<gene>
    <name evidence="2" type="ORF">R3P38DRAFT_2779182</name>
</gene>